<dbReference type="SUPFAM" id="SSF46785">
    <property type="entry name" value="Winged helix' DNA-binding domain"/>
    <property type="match status" value="1"/>
</dbReference>
<keyword evidence="10" id="KW-1185">Reference proteome</keyword>
<feature type="domain" description="PTS EIIA type-2" evidence="6">
    <location>
        <begin position="544"/>
        <end position="690"/>
    </location>
</feature>
<dbReference type="Gene3D" id="3.40.930.10">
    <property type="entry name" value="Mannitol-specific EII, Chain A"/>
    <property type="match status" value="1"/>
</dbReference>
<sequence length="697" mass="80278">MKELYISKREKEIIEILLEQKNGVTLDYLSDELKVSNRTIYRELSSLESTLAKYQIKLIREADIGYRLVGKPASFKELQQQLSASPEELTAQQRQSALVIKLLMQEKEVKMESLAMDLQVSVSTIQADLVSIEEVFKAYKIDIERKKAKGIQAIATESSRRLIISGLIHSEINEYDFFQLMESETKSDAKEWETGQNPFLKQLNKEDLYHVYAVVKRFGQHYFEEVTDSQLQRLVILLCVSIMRLRVGHQIHSFKASTLLADSDQTKSIETATAIYDFMQKLYGIAITKEEIQFLGLQIQGLNVPLRNEFLSEEYDTDLGYKVRELIRLVSNELDWNFNQDETLFHDLLAHISAAIKRAIAPMPESNNPLLDKILTHYSELSFSVKENLTHVFPTIHFLPNEIVYIVIHFASAYERQPKVQELKALVICSSGVGTAKILESRIRKYIPEITVIEISRISKLHRIDFDEYDLILSTIFLQGFETEYKVVTPLLMDNEIKSIQLYVRQIISEKKKIKEKKEKNILTNQKDESEFKEFYQKMSIANEILENFNVHQTVGTKELKPIISAICKSLEDDILIDSDHIVYKLMDRMELAPIGLPNTNMALFHCIDPTIKQSFFSIYELPKSIEVLGIDRNPIQMQRILMMLGPDPLSENSQEILGSISSAIVESDLTMEIFNSGSKQLLNNYLSSIFLEKLKK</sequence>
<dbReference type="EMBL" id="WNJQ01000008">
    <property type="protein sequence ID" value="MBC9825975.1"/>
    <property type="molecule type" value="Genomic_DNA"/>
</dbReference>
<dbReference type="Pfam" id="PF00359">
    <property type="entry name" value="PTS_EIIA_2"/>
    <property type="match status" value="1"/>
</dbReference>
<keyword evidence="4" id="KW-0010">Activator</keyword>
<dbReference type="CDD" id="cd05568">
    <property type="entry name" value="PTS_IIB_bgl_like"/>
    <property type="match status" value="1"/>
</dbReference>
<reference evidence="9 10" key="1">
    <citation type="journal article" date="2020" name="Microorganisms">
        <title>New Insight into Antimicrobial Compounds from Food and Marine-Sourced Carnobacterium Species through Phenotype and Genome Analyses.</title>
        <authorList>
            <person name="Begrem S."/>
            <person name="Ivaniuk F."/>
            <person name="Gigout-Chevalier F."/>
            <person name="Kolypczuk L."/>
            <person name="Bonnetot S."/>
            <person name="Leroi F."/>
            <person name="Grovel O."/>
            <person name="Delbarre-Ladrat C."/>
            <person name="Passerini D."/>
        </authorList>
    </citation>
    <scope>NUCLEOTIDE SEQUENCE [LARGE SCALE GENOMIC DNA]</scope>
    <source>
        <strain evidence="9 10">MIP2551</strain>
    </source>
</reference>
<evidence type="ECO:0000256" key="3">
    <source>
        <dbReference type="ARBA" id="ARBA00023015"/>
    </source>
</evidence>
<dbReference type="SUPFAM" id="SSF63520">
    <property type="entry name" value="PTS-regulatory domain, PRD"/>
    <property type="match status" value="2"/>
</dbReference>
<feature type="domain" description="PRD" evidence="8">
    <location>
        <begin position="314"/>
        <end position="420"/>
    </location>
</feature>
<evidence type="ECO:0000259" key="6">
    <source>
        <dbReference type="PROSITE" id="PS51094"/>
    </source>
</evidence>
<dbReference type="Gene3D" id="3.40.50.2300">
    <property type="match status" value="1"/>
</dbReference>
<dbReference type="InterPro" id="IPR011608">
    <property type="entry name" value="PRD"/>
</dbReference>
<dbReference type="InterPro" id="IPR036634">
    <property type="entry name" value="PRD_sf"/>
</dbReference>
<dbReference type="SUPFAM" id="SSF55804">
    <property type="entry name" value="Phoshotransferase/anion transport protein"/>
    <property type="match status" value="1"/>
</dbReference>
<accession>A0ABR7TE64</accession>
<dbReference type="SUPFAM" id="SSF52794">
    <property type="entry name" value="PTS system IIB component-like"/>
    <property type="match status" value="1"/>
</dbReference>
<evidence type="ECO:0000313" key="10">
    <source>
        <dbReference type="Proteomes" id="UP000638836"/>
    </source>
</evidence>
<dbReference type="InterPro" id="IPR016152">
    <property type="entry name" value="PTrfase/Anion_transptr"/>
</dbReference>
<evidence type="ECO:0000256" key="4">
    <source>
        <dbReference type="ARBA" id="ARBA00023159"/>
    </source>
</evidence>
<dbReference type="Pfam" id="PF05043">
    <property type="entry name" value="Mga"/>
    <property type="match status" value="1"/>
</dbReference>
<evidence type="ECO:0000256" key="1">
    <source>
        <dbReference type="ARBA" id="ARBA00022679"/>
    </source>
</evidence>
<dbReference type="InterPro" id="IPR013011">
    <property type="entry name" value="PTS_EIIB_2"/>
</dbReference>
<dbReference type="InterPro" id="IPR050661">
    <property type="entry name" value="BglG_antiterminators"/>
</dbReference>
<keyword evidence="3" id="KW-0805">Transcription regulation</keyword>
<evidence type="ECO:0000259" key="8">
    <source>
        <dbReference type="PROSITE" id="PS51372"/>
    </source>
</evidence>
<keyword evidence="1" id="KW-0808">Transferase</keyword>
<dbReference type="Pfam" id="PF08279">
    <property type="entry name" value="HTH_11"/>
    <property type="match status" value="1"/>
</dbReference>
<feature type="domain" description="PTS EIIB type-2" evidence="7">
    <location>
        <begin position="423"/>
        <end position="512"/>
    </location>
</feature>
<dbReference type="InterPro" id="IPR002178">
    <property type="entry name" value="PTS_EIIA_type-2_dom"/>
</dbReference>
<dbReference type="InterPro" id="IPR036388">
    <property type="entry name" value="WH-like_DNA-bd_sf"/>
</dbReference>
<keyword evidence="5" id="KW-0804">Transcription</keyword>
<evidence type="ECO:0000256" key="2">
    <source>
        <dbReference type="ARBA" id="ARBA00022737"/>
    </source>
</evidence>
<evidence type="ECO:0000259" key="7">
    <source>
        <dbReference type="PROSITE" id="PS51099"/>
    </source>
</evidence>
<organism evidence="9 10">
    <name type="scientific">Carnobacterium inhibens</name>
    <dbReference type="NCBI Taxonomy" id="147709"/>
    <lineage>
        <taxon>Bacteria</taxon>
        <taxon>Bacillati</taxon>
        <taxon>Bacillota</taxon>
        <taxon>Bacilli</taxon>
        <taxon>Lactobacillales</taxon>
        <taxon>Carnobacteriaceae</taxon>
        <taxon>Carnobacterium</taxon>
    </lineage>
</organism>
<dbReference type="Proteomes" id="UP000638836">
    <property type="component" value="Unassembled WGS sequence"/>
</dbReference>
<dbReference type="PROSITE" id="PS51094">
    <property type="entry name" value="PTS_EIIA_TYPE_2"/>
    <property type="match status" value="1"/>
</dbReference>
<dbReference type="Gene3D" id="1.10.10.10">
    <property type="entry name" value="Winged helix-like DNA-binding domain superfamily/Winged helix DNA-binding domain"/>
    <property type="match status" value="2"/>
</dbReference>
<evidence type="ECO:0000256" key="5">
    <source>
        <dbReference type="ARBA" id="ARBA00023163"/>
    </source>
</evidence>
<dbReference type="Pfam" id="PF00874">
    <property type="entry name" value="PRD"/>
    <property type="match status" value="2"/>
</dbReference>
<dbReference type="PROSITE" id="PS51099">
    <property type="entry name" value="PTS_EIIB_TYPE_2"/>
    <property type="match status" value="1"/>
</dbReference>
<evidence type="ECO:0000313" key="9">
    <source>
        <dbReference type="EMBL" id="MBC9825975.1"/>
    </source>
</evidence>
<dbReference type="InterPro" id="IPR013196">
    <property type="entry name" value="HTH_11"/>
</dbReference>
<comment type="caution">
    <text evidence="9">The sequence shown here is derived from an EMBL/GenBank/DDBJ whole genome shotgun (WGS) entry which is preliminary data.</text>
</comment>
<keyword evidence="2" id="KW-0677">Repeat</keyword>
<dbReference type="PANTHER" id="PTHR30185:SF18">
    <property type="entry name" value="TRANSCRIPTIONAL REGULATOR MTLR"/>
    <property type="match status" value="1"/>
</dbReference>
<dbReference type="InterPro" id="IPR036095">
    <property type="entry name" value="PTS_EIIB-like_sf"/>
</dbReference>
<dbReference type="InterPro" id="IPR036390">
    <property type="entry name" value="WH_DNA-bd_sf"/>
</dbReference>
<feature type="domain" description="PRD" evidence="8">
    <location>
        <begin position="202"/>
        <end position="309"/>
    </location>
</feature>
<name>A0ABR7TE64_9LACT</name>
<dbReference type="InterPro" id="IPR007737">
    <property type="entry name" value="Mga_HTH"/>
</dbReference>
<dbReference type="RefSeq" id="WP_187949070.1">
    <property type="nucleotide sequence ID" value="NZ_WNJQ01000008.1"/>
</dbReference>
<protein>
    <submittedName>
        <fullName evidence="9">HTH domain-containing protein</fullName>
    </submittedName>
</protein>
<dbReference type="PANTHER" id="PTHR30185">
    <property type="entry name" value="CRYPTIC BETA-GLUCOSIDE BGL OPERON ANTITERMINATOR"/>
    <property type="match status" value="1"/>
</dbReference>
<gene>
    <name evidence="9" type="ORF">GLO26_09120</name>
</gene>
<dbReference type="PROSITE" id="PS51372">
    <property type="entry name" value="PRD_2"/>
    <property type="match status" value="2"/>
</dbReference>
<proteinExistence type="predicted"/>
<dbReference type="Gene3D" id="1.10.1790.10">
    <property type="entry name" value="PRD domain"/>
    <property type="match status" value="2"/>
</dbReference>